<comment type="caution">
    <text evidence="8">The sequence shown here is derived from an EMBL/GenBank/DDBJ whole genome shotgun (WGS) entry which is preliminary data.</text>
</comment>
<dbReference type="GO" id="GO:0003677">
    <property type="term" value="F:DNA binding"/>
    <property type="evidence" value="ECO:0007669"/>
    <property type="project" value="UniProtKB-KW"/>
</dbReference>
<accession>A0A1E3JZL0</accession>
<feature type="region of interest" description="Disordered" evidence="7">
    <location>
        <begin position="233"/>
        <end position="252"/>
    </location>
</feature>
<dbReference type="AlphaFoldDB" id="A0A1E3JZL0"/>
<dbReference type="SMART" id="SM00521">
    <property type="entry name" value="CBF"/>
    <property type="match status" value="1"/>
</dbReference>
<keyword evidence="4 6" id="KW-0804">Transcription</keyword>
<proteinExistence type="inferred from homology"/>
<dbReference type="EMBL" id="MEKH01000007">
    <property type="protein sequence ID" value="ODO05647.1"/>
    <property type="molecule type" value="Genomic_DNA"/>
</dbReference>
<evidence type="ECO:0000256" key="4">
    <source>
        <dbReference type="ARBA" id="ARBA00023163"/>
    </source>
</evidence>
<sequence length="274" mass="30251">MSASLPVYPFLPTHYNGPSYDAPYNQFDPFNNVDIDKSRKSYSPRSAVAHPTPAINYPFHQPSPGSYQQGPQRQLPYPNLIPPNFGSNGGNRDTPAGSAAPTSGTQNDPTSFLDLDLSQPGPSTYRYPYPPAAQAQGQRQFTSSPTSSASLVNVKVEEPLSTYPGSLAGSDIQDGLGGGDVEGEDEEREGGEVDNEEPLYVNAKQYHRILKRRMARARLEELNRLVRSRKPYLHESRHRHACSRPRGKGGRFLTAEEIEQLKKDEADKPKEVVA</sequence>
<comment type="similarity">
    <text evidence="6">Belongs to the NFYA/HAP2 subunit family.</text>
</comment>
<feature type="region of interest" description="Disordered" evidence="7">
    <location>
        <begin position="161"/>
        <end position="199"/>
    </location>
</feature>
<dbReference type="GO" id="GO:0003700">
    <property type="term" value="F:DNA-binding transcription factor activity"/>
    <property type="evidence" value="ECO:0007669"/>
    <property type="project" value="UniProtKB-UniRule"/>
</dbReference>
<evidence type="ECO:0000256" key="2">
    <source>
        <dbReference type="ARBA" id="ARBA00023015"/>
    </source>
</evidence>
<name>A0A1E3JZL0_9TREE</name>
<comment type="function">
    <text evidence="6">Component of the sequence-specific heterotrimeric transcription factor (NF-Y) which specifically recognizes a 5'-CCAAT-3' box motif found in the promoters of its target genes.</text>
</comment>
<evidence type="ECO:0000313" key="8">
    <source>
        <dbReference type="EMBL" id="ODO05647.1"/>
    </source>
</evidence>
<dbReference type="PANTHER" id="PTHR12632">
    <property type="entry name" value="TRANSCRIPTION FACTOR NF-Y ALPHA-RELATED"/>
    <property type="match status" value="1"/>
</dbReference>
<dbReference type="PRINTS" id="PR00616">
    <property type="entry name" value="CCAATSUBUNTB"/>
</dbReference>
<dbReference type="Gene3D" id="6.10.250.2430">
    <property type="match status" value="1"/>
</dbReference>
<dbReference type="PROSITE" id="PS51152">
    <property type="entry name" value="NFYA_HAP2_2"/>
    <property type="match status" value="1"/>
</dbReference>
<feature type="region of interest" description="Disordered" evidence="7">
    <location>
        <begin position="35"/>
        <end position="146"/>
    </location>
</feature>
<evidence type="ECO:0000256" key="3">
    <source>
        <dbReference type="ARBA" id="ARBA00023125"/>
    </source>
</evidence>
<protein>
    <recommendedName>
        <fullName evidence="6">Transcriptional activator HAP2</fullName>
    </recommendedName>
</protein>
<dbReference type="GO" id="GO:0005634">
    <property type="term" value="C:nucleus"/>
    <property type="evidence" value="ECO:0007669"/>
    <property type="project" value="UniProtKB-SubCell"/>
</dbReference>
<feature type="compositionally biased region" description="Acidic residues" evidence="7">
    <location>
        <begin position="181"/>
        <end position="197"/>
    </location>
</feature>
<evidence type="ECO:0000256" key="5">
    <source>
        <dbReference type="ARBA" id="ARBA00023242"/>
    </source>
</evidence>
<organism evidence="8 9">
    <name type="scientific">Cryptococcus amylolentus CBS 6273</name>
    <dbReference type="NCBI Taxonomy" id="1296118"/>
    <lineage>
        <taxon>Eukaryota</taxon>
        <taxon>Fungi</taxon>
        <taxon>Dikarya</taxon>
        <taxon>Basidiomycota</taxon>
        <taxon>Agaricomycotina</taxon>
        <taxon>Tremellomycetes</taxon>
        <taxon>Tremellales</taxon>
        <taxon>Cryptococcaceae</taxon>
        <taxon>Cryptococcus</taxon>
    </lineage>
</organism>
<feature type="compositionally biased region" description="Basic residues" evidence="7">
    <location>
        <begin position="233"/>
        <end position="249"/>
    </location>
</feature>
<dbReference type="OrthoDB" id="1097733at2759"/>
<dbReference type="Pfam" id="PF02045">
    <property type="entry name" value="CBFB_NFYA"/>
    <property type="match status" value="1"/>
</dbReference>
<feature type="compositionally biased region" description="Low complexity" evidence="7">
    <location>
        <begin position="62"/>
        <end position="74"/>
    </location>
</feature>
<comment type="subunit">
    <text evidence="6">Heterotrimer.</text>
</comment>
<keyword evidence="2 6" id="KW-0805">Transcription regulation</keyword>
<evidence type="ECO:0000313" key="9">
    <source>
        <dbReference type="Proteomes" id="UP000095149"/>
    </source>
</evidence>
<evidence type="ECO:0000256" key="1">
    <source>
        <dbReference type="ARBA" id="ARBA00004123"/>
    </source>
</evidence>
<evidence type="ECO:0000256" key="7">
    <source>
        <dbReference type="SAM" id="MobiDB-lite"/>
    </source>
</evidence>
<reference evidence="8 9" key="1">
    <citation type="submission" date="2016-06" db="EMBL/GenBank/DDBJ databases">
        <title>Evolution of pathogenesis and genome organization in the Tremellales.</title>
        <authorList>
            <person name="Cuomo C."/>
            <person name="Litvintseva A."/>
            <person name="Heitman J."/>
            <person name="Chen Y."/>
            <person name="Sun S."/>
            <person name="Springer D."/>
            <person name="Dromer F."/>
            <person name="Young S."/>
            <person name="Zeng Q."/>
            <person name="Chapman S."/>
            <person name="Gujja S."/>
            <person name="Saif S."/>
            <person name="Birren B."/>
        </authorList>
    </citation>
    <scope>NUCLEOTIDE SEQUENCE [LARGE SCALE GENOMIC DNA]</scope>
    <source>
        <strain evidence="8 9">CBS 6273</strain>
    </source>
</reference>
<gene>
    <name evidence="8" type="ORF">I350_04706</name>
</gene>
<comment type="subcellular location">
    <subcellularLocation>
        <location evidence="1 6">Nucleus</location>
    </subcellularLocation>
</comment>
<dbReference type="Proteomes" id="UP000095149">
    <property type="component" value="Unassembled WGS sequence"/>
</dbReference>
<feature type="compositionally biased region" description="Polar residues" evidence="7">
    <location>
        <begin position="100"/>
        <end position="110"/>
    </location>
</feature>
<dbReference type="InterPro" id="IPR001289">
    <property type="entry name" value="NFYA"/>
</dbReference>
<evidence type="ECO:0000256" key="6">
    <source>
        <dbReference type="RuleBase" id="RU367155"/>
    </source>
</evidence>
<keyword evidence="3 6" id="KW-0238">DNA-binding</keyword>
<feature type="compositionally biased region" description="Polar residues" evidence="7">
    <location>
        <begin position="135"/>
        <end position="146"/>
    </location>
</feature>
<keyword evidence="5 6" id="KW-0539">Nucleus</keyword>